<dbReference type="OrthoDB" id="9808747at2"/>
<dbReference type="PANTHER" id="PTHR36928:SF1">
    <property type="entry name" value="PHOSPHATASE YCDX-RELATED"/>
    <property type="match status" value="1"/>
</dbReference>
<dbReference type="GO" id="GO:0042578">
    <property type="term" value="F:phosphoric ester hydrolase activity"/>
    <property type="evidence" value="ECO:0007669"/>
    <property type="project" value="TreeGrafter"/>
</dbReference>
<dbReference type="AlphaFoldDB" id="A0A154BRV2"/>
<name>A0A154BRV2_ANASB</name>
<organism evidence="2 3">
    <name type="scientific">Anaerosporomusa subterranea</name>
    <dbReference type="NCBI Taxonomy" id="1794912"/>
    <lineage>
        <taxon>Bacteria</taxon>
        <taxon>Bacillati</taxon>
        <taxon>Bacillota</taxon>
        <taxon>Negativicutes</taxon>
        <taxon>Acetonemataceae</taxon>
        <taxon>Anaerosporomusa</taxon>
    </lineage>
</organism>
<dbReference type="PANTHER" id="PTHR36928">
    <property type="entry name" value="PHOSPHATASE YCDX-RELATED"/>
    <property type="match status" value="1"/>
</dbReference>
<dbReference type="InterPro" id="IPR016195">
    <property type="entry name" value="Pol/histidinol_Pase-like"/>
</dbReference>
<dbReference type="Gene3D" id="3.20.20.140">
    <property type="entry name" value="Metal-dependent hydrolases"/>
    <property type="match status" value="1"/>
</dbReference>
<gene>
    <name evidence="2" type="ORF">AXX12_08960</name>
</gene>
<protein>
    <submittedName>
        <fullName evidence="2">Hydrolase</fullName>
    </submittedName>
</protein>
<sequence>MQFIADLHVHSVASGHAYSTVTENVRAAAEQGLEVIALTDHGPQMPGGPHAYYFGNLAVIPETLFGVRVLKGVEANILDRQGTLDLEDQRLAKLDIVLAGLHTYCAPYGSVEENTQMLVNAIRNPWVDAIVHPGNPEYPVDFSVIVKAAVEFDVALEINNSSLTVSRKGSLPFCDTIAGLAKQYGAKVMLGTDSHFATHVGDFGAAVPLLAKNGIEADQVLNTSRQKLSDHLTRRGRVITV</sequence>
<comment type="caution">
    <text evidence="2">The sequence shown here is derived from an EMBL/GenBank/DDBJ whole genome shotgun (WGS) entry which is preliminary data.</text>
</comment>
<dbReference type="Proteomes" id="UP000076268">
    <property type="component" value="Unassembled WGS sequence"/>
</dbReference>
<dbReference type="Pfam" id="PF02811">
    <property type="entry name" value="PHP"/>
    <property type="match status" value="1"/>
</dbReference>
<dbReference type="InterPro" id="IPR004013">
    <property type="entry name" value="PHP_dom"/>
</dbReference>
<keyword evidence="2" id="KW-0378">Hydrolase</keyword>
<evidence type="ECO:0000313" key="2">
    <source>
        <dbReference type="EMBL" id="KYZ76550.1"/>
    </source>
</evidence>
<dbReference type="CDD" id="cd07437">
    <property type="entry name" value="PHP_HisPPase_Ycdx_like"/>
    <property type="match status" value="1"/>
</dbReference>
<dbReference type="GO" id="GO:0005829">
    <property type="term" value="C:cytosol"/>
    <property type="evidence" value="ECO:0007669"/>
    <property type="project" value="TreeGrafter"/>
</dbReference>
<dbReference type="STRING" id="1794912.AXX12_08960"/>
<keyword evidence="3" id="KW-1185">Reference proteome</keyword>
<dbReference type="SUPFAM" id="SSF89550">
    <property type="entry name" value="PHP domain-like"/>
    <property type="match status" value="1"/>
</dbReference>
<evidence type="ECO:0000259" key="1">
    <source>
        <dbReference type="SMART" id="SM00481"/>
    </source>
</evidence>
<dbReference type="InterPro" id="IPR050243">
    <property type="entry name" value="PHP_phosphatase"/>
</dbReference>
<dbReference type="RefSeq" id="WP_066242205.1">
    <property type="nucleotide sequence ID" value="NZ_LSGP01000017.1"/>
</dbReference>
<dbReference type="EMBL" id="LSGP01000017">
    <property type="protein sequence ID" value="KYZ76550.1"/>
    <property type="molecule type" value="Genomic_DNA"/>
</dbReference>
<dbReference type="InterPro" id="IPR003141">
    <property type="entry name" value="Pol/His_phosphatase_N"/>
</dbReference>
<accession>A0A154BRV2</accession>
<evidence type="ECO:0000313" key="3">
    <source>
        <dbReference type="Proteomes" id="UP000076268"/>
    </source>
</evidence>
<reference evidence="2 3" key="1">
    <citation type="submission" date="2016-02" db="EMBL/GenBank/DDBJ databases">
        <title>Anaerosporomusa subterraneum gen. nov., sp. nov., a spore-forming obligate anaerobe isolated from saprolite.</title>
        <authorList>
            <person name="Choi J.K."/>
            <person name="Shah M."/>
            <person name="Yee N."/>
        </authorList>
    </citation>
    <scope>NUCLEOTIDE SEQUENCE [LARGE SCALE GENOMIC DNA]</scope>
    <source>
        <strain evidence="2 3">RU4</strain>
    </source>
</reference>
<dbReference type="GO" id="GO:0008270">
    <property type="term" value="F:zinc ion binding"/>
    <property type="evidence" value="ECO:0007669"/>
    <property type="project" value="TreeGrafter"/>
</dbReference>
<feature type="domain" description="Polymerase/histidinol phosphatase N-terminal" evidence="1">
    <location>
        <begin position="5"/>
        <end position="79"/>
    </location>
</feature>
<proteinExistence type="predicted"/>
<dbReference type="NCBIfam" id="NF006702">
    <property type="entry name" value="PRK09248.1"/>
    <property type="match status" value="1"/>
</dbReference>
<dbReference type="SMART" id="SM00481">
    <property type="entry name" value="POLIIIAc"/>
    <property type="match status" value="1"/>
</dbReference>